<dbReference type="SUPFAM" id="SSF48403">
    <property type="entry name" value="Ankyrin repeat"/>
    <property type="match status" value="1"/>
</dbReference>
<organism evidence="3 4">
    <name type="scientific">Populus euphratica</name>
    <name type="common">Euphrates poplar</name>
    <dbReference type="NCBI Taxonomy" id="75702"/>
    <lineage>
        <taxon>Eukaryota</taxon>
        <taxon>Viridiplantae</taxon>
        <taxon>Streptophyta</taxon>
        <taxon>Embryophyta</taxon>
        <taxon>Tracheophyta</taxon>
        <taxon>Spermatophyta</taxon>
        <taxon>Magnoliopsida</taxon>
        <taxon>eudicotyledons</taxon>
        <taxon>Gunneridae</taxon>
        <taxon>Pentapetalae</taxon>
        <taxon>rosids</taxon>
        <taxon>fabids</taxon>
        <taxon>Malpighiales</taxon>
        <taxon>Salicaceae</taxon>
        <taxon>Saliceae</taxon>
        <taxon>Populus</taxon>
    </lineage>
</organism>
<dbReference type="SMART" id="SM00248">
    <property type="entry name" value="ANK"/>
    <property type="match status" value="4"/>
</dbReference>
<dbReference type="PANTHER" id="PTHR24177">
    <property type="entry name" value="CASKIN"/>
    <property type="match status" value="1"/>
</dbReference>
<dbReference type="KEGG" id="peu:105108921"/>
<reference evidence="4" key="1">
    <citation type="submission" date="2025-08" db="UniProtKB">
        <authorList>
            <consortium name="RefSeq"/>
        </authorList>
    </citation>
    <scope>IDENTIFICATION</scope>
</reference>
<feature type="transmembrane region" description="Helical" evidence="1">
    <location>
        <begin position="483"/>
        <end position="506"/>
    </location>
</feature>
<protein>
    <submittedName>
        <fullName evidence="4">Ankyrin repeat-containing protein At5g02620-like</fullName>
    </submittedName>
</protein>
<dbReference type="GO" id="GO:0016020">
    <property type="term" value="C:membrane"/>
    <property type="evidence" value="ECO:0007669"/>
    <property type="project" value="TreeGrafter"/>
</dbReference>
<evidence type="ECO:0000313" key="3">
    <source>
        <dbReference type="Proteomes" id="UP000694918"/>
    </source>
</evidence>
<dbReference type="GeneID" id="105108921"/>
<feature type="transmembrane region" description="Helical" evidence="1">
    <location>
        <begin position="561"/>
        <end position="581"/>
    </location>
</feature>
<keyword evidence="1" id="KW-0812">Transmembrane</keyword>
<name>A0AAJ6X1A8_POPEU</name>
<feature type="transmembrane region" description="Helical" evidence="1">
    <location>
        <begin position="526"/>
        <end position="549"/>
    </location>
</feature>
<dbReference type="Gene3D" id="1.25.40.20">
    <property type="entry name" value="Ankyrin repeat-containing domain"/>
    <property type="match status" value="2"/>
</dbReference>
<feature type="transmembrane region" description="Helical" evidence="1">
    <location>
        <begin position="443"/>
        <end position="463"/>
    </location>
</feature>
<proteinExistence type="predicted"/>
<evidence type="ECO:0000256" key="1">
    <source>
        <dbReference type="SAM" id="Phobius"/>
    </source>
</evidence>
<evidence type="ECO:0000313" key="4">
    <source>
        <dbReference type="RefSeq" id="XP_011001726.1"/>
    </source>
</evidence>
<dbReference type="InterPro" id="IPR036770">
    <property type="entry name" value="Ankyrin_rpt-contain_sf"/>
</dbReference>
<dbReference type="Pfam" id="PF13962">
    <property type="entry name" value="PGG"/>
    <property type="match status" value="1"/>
</dbReference>
<dbReference type="RefSeq" id="XP_011001726.1">
    <property type="nucleotide sequence ID" value="XM_011003424.1"/>
</dbReference>
<sequence>MEPLMSPDTNEIDRKQKINGNLYYALMKGNKKRVAELCQKIQDHALHVITVNDDTVLHMATYAKEASLVENLLDELPSHHLDKLTRQNGVGNTILHETATSNHTVAIADKLLKRAPGLLGMRNHNGETALFRVVRYGKTDMFNFLAAKVSVYDESGLQFYVHRSDKTTILHMAILSLHFDLAYRIALDYTHLIGQKDADGMTGLQLLSCNPSAFKLEPEEGFINLGMENLYAKFLVRKDTSWEFTYSSIDQSKPKIHKYGEKGGKERQEVHLSNKILDKEESLGETPLILATKSGCVEIVEEILKLYPQAVEHIDDEGRNVLHVAIKYRRRKIFELVKGMDVPMRRLARKIDSDGNSILHTVGRKRKDFVSDEKMEGPAFLLQEELLWFETYYSNMVGTQRVKEVTPSHFLNHQNNMKLTAEGYFITENSELRNLAKEWLKTTAEGCSVVAVLIATVAFAAAYTVPGGPNQSTGVPVLVNKPFFVVFTVTDVLSLTFALTSVVTFLSILTSPFRFKDFKHTLPNKLLVGFTFLFLSVAMMMVAFGATIILMIYSKESWTKITLYAVSFIPVGIFALSYFPFYPSLLKTYNLLQKIPFIKHIPAIPWNSFKCCRVETTDTHFP</sequence>
<keyword evidence="1" id="KW-0472">Membrane</keyword>
<dbReference type="AlphaFoldDB" id="A0AAJ6X1A8"/>
<dbReference type="PANTHER" id="PTHR24177:SF314">
    <property type="entry name" value="PROTEIN ACCELERATED CELL DEATH 6-LIKE ISOFORM X1"/>
    <property type="match status" value="1"/>
</dbReference>
<accession>A0AAJ6X1A8</accession>
<dbReference type="InterPro" id="IPR002110">
    <property type="entry name" value="Ankyrin_rpt"/>
</dbReference>
<dbReference type="InterPro" id="IPR026961">
    <property type="entry name" value="PGG_dom"/>
</dbReference>
<dbReference type="Proteomes" id="UP000694918">
    <property type="component" value="Unplaced"/>
</dbReference>
<keyword evidence="3" id="KW-1185">Reference proteome</keyword>
<gene>
    <name evidence="4" type="primary">LOC105108921</name>
</gene>
<evidence type="ECO:0000259" key="2">
    <source>
        <dbReference type="Pfam" id="PF13962"/>
    </source>
</evidence>
<dbReference type="Pfam" id="PF12796">
    <property type="entry name" value="Ank_2"/>
    <property type="match status" value="2"/>
</dbReference>
<feature type="domain" description="PGG" evidence="2">
    <location>
        <begin position="437"/>
        <end position="550"/>
    </location>
</feature>
<keyword evidence="1" id="KW-1133">Transmembrane helix</keyword>